<comment type="subcellular location">
    <subcellularLocation>
        <location evidence="1">Secreted</location>
    </subcellularLocation>
</comment>
<dbReference type="PROSITE" id="PS50184">
    <property type="entry name" value="VWFC_2"/>
    <property type="match status" value="8"/>
</dbReference>
<dbReference type="EMBL" id="OZ035824">
    <property type="protein sequence ID" value="CAL1592327.1"/>
    <property type="molecule type" value="Genomic_DNA"/>
</dbReference>
<dbReference type="Pfam" id="PF23334">
    <property type="entry name" value="VWC2L_2nd"/>
    <property type="match status" value="3"/>
</dbReference>
<dbReference type="SMART" id="SM00214">
    <property type="entry name" value="VWC"/>
    <property type="match status" value="9"/>
</dbReference>
<gene>
    <name evidence="7" type="ORF">KC01_LOCUS21588</name>
</gene>
<feature type="domain" description="VWFC" evidence="6">
    <location>
        <begin position="560"/>
        <end position="618"/>
    </location>
</feature>
<dbReference type="PANTHER" id="PTHR46698">
    <property type="entry name" value="CROSSVEINLESS 2"/>
    <property type="match status" value="1"/>
</dbReference>
<evidence type="ECO:0000256" key="1">
    <source>
        <dbReference type="ARBA" id="ARBA00004613"/>
    </source>
</evidence>
<reference evidence="7 8" key="1">
    <citation type="submission" date="2024-04" db="EMBL/GenBank/DDBJ databases">
        <authorList>
            <person name="Waldvogel A.-M."/>
            <person name="Schoenle A."/>
        </authorList>
    </citation>
    <scope>NUCLEOTIDE SEQUENCE [LARGE SCALE GENOMIC DNA]</scope>
</reference>
<dbReference type="PANTHER" id="PTHR46698:SF6">
    <property type="entry name" value="KIELIN_CHORDIN-LIKE PROTEIN"/>
    <property type="match status" value="1"/>
</dbReference>
<evidence type="ECO:0000256" key="2">
    <source>
        <dbReference type="ARBA" id="ARBA00022525"/>
    </source>
</evidence>
<dbReference type="InterPro" id="IPR001007">
    <property type="entry name" value="VWF_dom"/>
</dbReference>
<dbReference type="SUPFAM" id="SSF57603">
    <property type="entry name" value="FnI-like domain"/>
    <property type="match status" value="8"/>
</dbReference>
<feature type="coiled-coil region" evidence="4">
    <location>
        <begin position="82"/>
        <end position="156"/>
    </location>
</feature>
<evidence type="ECO:0000256" key="5">
    <source>
        <dbReference type="SAM" id="MobiDB-lite"/>
    </source>
</evidence>
<feature type="domain" description="VWFC" evidence="6">
    <location>
        <begin position="443"/>
        <end position="501"/>
    </location>
</feature>
<feature type="domain" description="VWFC" evidence="6">
    <location>
        <begin position="383"/>
        <end position="443"/>
    </location>
</feature>
<feature type="domain" description="VWFC" evidence="6">
    <location>
        <begin position="618"/>
        <end position="677"/>
    </location>
</feature>
<proteinExistence type="predicted"/>
<name>A0AAV2KWB3_KNICA</name>
<dbReference type="Pfam" id="PF00093">
    <property type="entry name" value="VWC"/>
    <property type="match status" value="5"/>
</dbReference>
<keyword evidence="4" id="KW-0175">Coiled coil</keyword>
<feature type="domain" description="VWFC" evidence="6">
    <location>
        <begin position="322"/>
        <end position="383"/>
    </location>
</feature>
<feature type="region of interest" description="Disordered" evidence="5">
    <location>
        <begin position="1"/>
        <end position="21"/>
    </location>
</feature>
<evidence type="ECO:0000313" key="8">
    <source>
        <dbReference type="Proteomes" id="UP001497482"/>
    </source>
</evidence>
<dbReference type="SMART" id="SM00215">
    <property type="entry name" value="VWC_out"/>
    <property type="match status" value="5"/>
</dbReference>
<dbReference type="InterPro" id="IPR052424">
    <property type="entry name" value="Kielin_Chordin-BMP_Reg"/>
</dbReference>
<organism evidence="7 8">
    <name type="scientific">Knipowitschia caucasica</name>
    <name type="common">Caucasian dwarf goby</name>
    <name type="synonym">Pomatoschistus caucasicus</name>
    <dbReference type="NCBI Taxonomy" id="637954"/>
    <lineage>
        <taxon>Eukaryota</taxon>
        <taxon>Metazoa</taxon>
        <taxon>Chordata</taxon>
        <taxon>Craniata</taxon>
        <taxon>Vertebrata</taxon>
        <taxon>Euteleostomi</taxon>
        <taxon>Actinopterygii</taxon>
        <taxon>Neopterygii</taxon>
        <taxon>Teleostei</taxon>
        <taxon>Neoteleostei</taxon>
        <taxon>Acanthomorphata</taxon>
        <taxon>Gobiaria</taxon>
        <taxon>Gobiiformes</taxon>
        <taxon>Gobioidei</taxon>
        <taxon>Gobiidae</taxon>
        <taxon>Gobiinae</taxon>
        <taxon>Knipowitschia</taxon>
    </lineage>
</organism>
<evidence type="ECO:0000256" key="4">
    <source>
        <dbReference type="SAM" id="Coils"/>
    </source>
</evidence>
<feature type="domain" description="VWFC" evidence="6">
    <location>
        <begin position="501"/>
        <end position="560"/>
    </location>
</feature>
<feature type="domain" description="VWFC" evidence="6">
    <location>
        <begin position="264"/>
        <end position="322"/>
    </location>
</feature>
<keyword evidence="8" id="KW-1185">Reference proteome</keyword>
<keyword evidence="3" id="KW-0732">Signal</keyword>
<dbReference type="AlphaFoldDB" id="A0AAV2KWB3"/>
<dbReference type="Proteomes" id="UP001497482">
    <property type="component" value="Chromosome 2"/>
</dbReference>
<sequence>MEKKNVVETRLQDEMTRNSELHTEVSRMRTLVKTAKKKLRDKDMGEEKSREDVQALLNKETQLRHQLEMDYGDLVASLKRSLVDRQRTEEELRSHLEAAEREHSQVEERSRQQLQRKLDEVNRSFQTQNTSQKSLLSQMEHRIRELEDQVSKNRCSEQDSIRHLDITQTELHAEAGHRECTPLPCPPLDCTHTVSVPGECCQKCRGCVHEGSHYDHNAKWTSVNNRCELCHCTEGHVHCEKEQCQTPCKNPAAPSPNSCCPVCQGCGVNGHTFPNGALIPTGDRCQECTCLGGDVRCSPLPCPALPCPSPVHRVGDCCPSCDQCEFEAQRYAEGQAFSSSRDPCIQCHCSAGIVSCENTAYSCPRLRCSHPARSAGECCPSCKECEYETRVYANGNVFTPVGSGPCLHCTCKNGNVICRQEKCPPLKCSNPITDPQHCCPICKVCVVEGVEFAEGSEWRPEGPCSSCSCVDGEIRCSQSRCPPIDCLHPTKITGTCCPVCDSCTYNQRIYGNGQRFTSPEQPCQSCTCLHGTVECEKSACPPVTCTNPSIPTGKCCPKCSDCSFENRVFVDGEAFSNPLNPCEECKCKNGQTNCYRRDCPAPQCNAPLPGQCCNTNCDGCSYAGKDYPNGQEFGHPTDQCRSCTCTNGNVQCLKKRCSPLPCSKPTLQPGECCPRFPIMLPILQRH</sequence>
<dbReference type="Gene3D" id="6.20.200.20">
    <property type="match status" value="8"/>
</dbReference>
<evidence type="ECO:0000256" key="3">
    <source>
        <dbReference type="ARBA" id="ARBA00022729"/>
    </source>
</evidence>
<accession>A0AAV2KWB3</accession>
<protein>
    <recommendedName>
        <fullName evidence="6">VWFC domain-containing protein</fullName>
    </recommendedName>
</protein>
<dbReference type="GO" id="GO:0005576">
    <property type="term" value="C:extracellular region"/>
    <property type="evidence" value="ECO:0007669"/>
    <property type="project" value="UniProtKB-SubCell"/>
</dbReference>
<keyword evidence="2" id="KW-0964">Secreted</keyword>
<feature type="domain" description="VWFC" evidence="6">
    <location>
        <begin position="205"/>
        <end position="264"/>
    </location>
</feature>
<evidence type="ECO:0000259" key="6">
    <source>
        <dbReference type="PROSITE" id="PS50184"/>
    </source>
</evidence>
<dbReference type="PROSITE" id="PS01208">
    <property type="entry name" value="VWFC_1"/>
    <property type="match status" value="3"/>
</dbReference>
<evidence type="ECO:0000313" key="7">
    <source>
        <dbReference type="EMBL" id="CAL1592327.1"/>
    </source>
</evidence>